<keyword evidence="2 7" id="KW-0808">Transferase</keyword>
<evidence type="ECO:0000256" key="6">
    <source>
        <dbReference type="ARBA" id="ARBA00023128"/>
    </source>
</evidence>
<dbReference type="EC" id="2.7.11.-" evidence="7"/>
<sequence length="516" mass="58033">MLRIKNHSNKLSWRHVTANRYISSSTSIPPPPPPPVTLGGIDSDLSIVNHKEIDRLLSELGPFPSYSSILNQRHFYQNEILINYSKRDPHPVSLRQLAGYGKRLTKQKILASANFVRMELPIRLSMRIRDLQTLPFGMVNNFHMTQIYESYYHSFNAFRKIQPITTTQQNDQFCETLSTLLDDHVFNLPHLMMGALEVSILSNKSNDGGQDPHDLDKFMSVMLRSRLSRRVIVEEHLSLTENYKSSPNFDKPADFIGEIFAQCNAQQHLQQVAHTVRESMKPIWPDVETMPAVEIDGDVNTTFPFMIPHLHYLFGEILRNSYQATILKAKEGHNDSSNSELQQASSQSGKLPPIRITVVNSPHEITFRISDQGGGIPHEHLSNIFSFAKSPNLAKQSLANFHRIPGLQLHHNLKVTPAGSSIVDPSAAASQEALFSQTSLSDHSDKSTSSKQSTLSSLVGRAHEHKFGLGLPMCRVYADYWNGNLSMDSLEGYGTDTCLTLKKLGYHSNVLQLDRA</sequence>
<organism evidence="9 10">
    <name type="scientific">[Candida] anglica</name>
    <dbReference type="NCBI Taxonomy" id="148631"/>
    <lineage>
        <taxon>Eukaryota</taxon>
        <taxon>Fungi</taxon>
        <taxon>Dikarya</taxon>
        <taxon>Ascomycota</taxon>
        <taxon>Saccharomycotina</taxon>
        <taxon>Pichiomycetes</taxon>
        <taxon>Debaryomycetaceae</taxon>
        <taxon>Kurtzmaniella</taxon>
    </lineage>
</organism>
<evidence type="ECO:0000313" key="9">
    <source>
        <dbReference type="EMBL" id="CAK7892825.1"/>
    </source>
</evidence>
<keyword evidence="6 7" id="KW-0496">Mitochondrion</keyword>
<name>A0ABP0E7M3_9ASCO</name>
<evidence type="ECO:0000256" key="7">
    <source>
        <dbReference type="RuleBase" id="RU366032"/>
    </source>
</evidence>
<dbReference type="Proteomes" id="UP001497600">
    <property type="component" value="Chromosome A"/>
</dbReference>
<comment type="subcellular location">
    <subcellularLocation>
        <location evidence="7">Mitochondrion matrix</location>
    </subcellularLocation>
</comment>
<gene>
    <name evidence="9" type="primary">PKP2</name>
    <name evidence="9" type="ORF">CAAN4_A04632</name>
</gene>
<feature type="domain" description="Branched-chain alpha-ketoacid dehydrogenase kinase/Pyruvate dehydrogenase kinase N-terminal" evidence="8">
    <location>
        <begin position="91"/>
        <end position="259"/>
    </location>
</feature>
<dbReference type="GO" id="GO:0016301">
    <property type="term" value="F:kinase activity"/>
    <property type="evidence" value="ECO:0007669"/>
    <property type="project" value="UniProtKB-KW"/>
</dbReference>
<dbReference type="SUPFAM" id="SSF55874">
    <property type="entry name" value="ATPase domain of HSP90 chaperone/DNA topoisomerase II/histidine kinase"/>
    <property type="match status" value="2"/>
</dbReference>
<keyword evidence="3 7" id="KW-0547">Nucleotide-binding</keyword>
<keyword evidence="10" id="KW-1185">Reference proteome</keyword>
<evidence type="ECO:0000313" key="10">
    <source>
        <dbReference type="Proteomes" id="UP001497600"/>
    </source>
</evidence>
<dbReference type="InterPro" id="IPR036784">
    <property type="entry name" value="AK/P_DHK_N_sf"/>
</dbReference>
<dbReference type="Pfam" id="PF10436">
    <property type="entry name" value="BCDHK_Adom3"/>
    <property type="match status" value="1"/>
</dbReference>
<protein>
    <recommendedName>
        <fullName evidence="7">Protein-serine/threonine kinase</fullName>
        <ecNumber evidence="7">2.7.11.-</ecNumber>
    </recommendedName>
</protein>
<reference evidence="9 10" key="1">
    <citation type="submission" date="2024-01" db="EMBL/GenBank/DDBJ databases">
        <authorList>
            <consortium name="Genoscope - CEA"/>
            <person name="William W."/>
        </authorList>
    </citation>
    <scope>NUCLEOTIDE SEQUENCE [LARGE SCALE GENOMIC DNA]</scope>
    <source>
        <strain evidence="9 10">29B2s-10</strain>
    </source>
</reference>
<dbReference type="InterPro" id="IPR018955">
    <property type="entry name" value="BCDHK/PDK_N"/>
</dbReference>
<evidence type="ECO:0000259" key="8">
    <source>
        <dbReference type="Pfam" id="PF10436"/>
    </source>
</evidence>
<keyword evidence="5 7" id="KW-0067">ATP-binding</keyword>
<comment type="similarity">
    <text evidence="1 7">Belongs to the PDK/BCKDK protein kinase family.</text>
</comment>
<evidence type="ECO:0000256" key="5">
    <source>
        <dbReference type="ARBA" id="ARBA00022840"/>
    </source>
</evidence>
<dbReference type="PANTHER" id="PTHR11947:SF25">
    <property type="entry name" value="[PYRUVATE DEHYDROGENASE (ACETYL-TRANSFERRING)] KINASE 2, MITOCHONDRIAL"/>
    <property type="match status" value="1"/>
</dbReference>
<proteinExistence type="inferred from homology"/>
<dbReference type="SUPFAM" id="SSF69012">
    <property type="entry name" value="alpha-ketoacid dehydrogenase kinase, N-terminal domain"/>
    <property type="match status" value="1"/>
</dbReference>
<accession>A0ABP0E7M3</accession>
<dbReference type="Gene3D" id="1.20.140.20">
    <property type="entry name" value="Alpha-ketoacid/pyruvate dehydrogenase kinase, N-terminal domain"/>
    <property type="match status" value="1"/>
</dbReference>
<dbReference type="InterPro" id="IPR036890">
    <property type="entry name" value="HATPase_C_sf"/>
</dbReference>
<dbReference type="EMBL" id="OZ004253">
    <property type="protein sequence ID" value="CAK7892825.1"/>
    <property type="molecule type" value="Genomic_DNA"/>
</dbReference>
<evidence type="ECO:0000256" key="1">
    <source>
        <dbReference type="ARBA" id="ARBA00006155"/>
    </source>
</evidence>
<evidence type="ECO:0000256" key="2">
    <source>
        <dbReference type="ARBA" id="ARBA00022679"/>
    </source>
</evidence>
<dbReference type="PANTHER" id="PTHR11947">
    <property type="entry name" value="PYRUVATE DEHYDROGENASE KINASE"/>
    <property type="match status" value="1"/>
</dbReference>
<evidence type="ECO:0000256" key="3">
    <source>
        <dbReference type="ARBA" id="ARBA00022741"/>
    </source>
</evidence>
<dbReference type="Gene3D" id="3.30.565.10">
    <property type="entry name" value="Histidine kinase-like ATPase, C-terminal domain"/>
    <property type="match status" value="1"/>
</dbReference>
<dbReference type="InterPro" id="IPR039028">
    <property type="entry name" value="BCKD/PDK"/>
</dbReference>
<keyword evidence="4 7" id="KW-0418">Kinase</keyword>
<evidence type="ECO:0000256" key="4">
    <source>
        <dbReference type="ARBA" id="ARBA00022777"/>
    </source>
</evidence>